<keyword evidence="10 20" id="KW-0347">Helicase</keyword>
<dbReference type="SMART" id="SM00333">
    <property type="entry name" value="TUDOR"/>
    <property type="match status" value="1"/>
</dbReference>
<evidence type="ECO:0000256" key="3">
    <source>
        <dbReference type="ARBA" id="ARBA00012552"/>
    </source>
</evidence>
<dbReference type="InterPro" id="IPR002999">
    <property type="entry name" value="Tudor"/>
</dbReference>
<evidence type="ECO:0000256" key="12">
    <source>
        <dbReference type="ARBA" id="ARBA00022871"/>
    </source>
</evidence>
<evidence type="ECO:0000256" key="16">
    <source>
        <dbReference type="SAM" id="MobiDB-lite"/>
    </source>
</evidence>
<protein>
    <recommendedName>
        <fullName evidence="4">Probable ATP-dependent RNA helicase spindle-E</fullName>
        <ecNumber evidence="3">3.6.4.13</ecNumber>
    </recommendedName>
</protein>
<dbReference type="SMART" id="SM00490">
    <property type="entry name" value="HELICc"/>
    <property type="match status" value="1"/>
</dbReference>
<dbReference type="GO" id="GO:0005737">
    <property type="term" value="C:cytoplasm"/>
    <property type="evidence" value="ECO:0007669"/>
    <property type="project" value="UniProtKB-SubCell"/>
</dbReference>
<dbReference type="SMART" id="SM00847">
    <property type="entry name" value="HA2"/>
    <property type="match status" value="1"/>
</dbReference>
<dbReference type="InterPro" id="IPR001650">
    <property type="entry name" value="Helicase_C-like"/>
</dbReference>
<keyword evidence="11" id="KW-0067">ATP-binding</keyword>
<dbReference type="CDD" id="cd20379">
    <property type="entry name" value="Tudor_dTUD-like"/>
    <property type="match status" value="1"/>
</dbReference>
<dbReference type="InterPro" id="IPR011545">
    <property type="entry name" value="DEAD/DEAH_box_helicase_dom"/>
</dbReference>
<dbReference type="Gene3D" id="3.40.50.300">
    <property type="entry name" value="P-loop containing nucleotide triphosphate hydrolases"/>
    <property type="match status" value="2"/>
</dbReference>
<keyword evidence="7" id="KW-0547">Nucleotide-binding</keyword>
<dbReference type="GO" id="GO:0005524">
    <property type="term" value="F:ATP binding"/>
    <property type="evidence" value="ECO:0007669"/>
    <property type="project" value="UniProtKB-KW"/>
</dbReference>
<feature type="domain" description="Helicase ATP-binding" evidence="18">
    <location>
        <begin position="119"/>
        <end position="285"/>
    </location>
</feature>
<evidence type="ECO:0000313" key="21">
    <source>
        <dbReference type="Proteomes" id="UP000292052"/>
    </source>
</evidence>
<dbReference type="SMART" id="SM00487">
    <property type="entry name" value="DEXDc"/>
    <property type="match status" value="1"/>
</dbReference>
<dbReference type="SUPFAM" id="SSF52540">
    <property type="entry name" value="P-loop containing nucleoside triphosphate hydrolases"/>
    <property type="match status" value="1"/>
</dbReference>
<evidence type="ECO:0000259" key="19">
    <source>
        <dbReference type="PROSITE" id="PS51194"/>
    </source>
</evidence>
<evidence type="ECO:0000256" key="4">
    <source>
        <dbReference type="ARBA" id="ARBA00013352"/>
    </source>
</evidence>
<dbReference type="EC" id="3.6.4.13" evidence="3"/>
<evidence type="ECO:0000259" key="17">
    <source>
        <dbReference type="PROSITE" id="PS50304"/>
    </source>
</evidence>
<dbReference type="InterPro" id="IPR014001">
    <property type="entry name" value="Helicase_ATP-bd"/>
</dbReference>
<dbReference type="GO" id="GO:0051321">
    <property type="term" value="P:meiotic cell cycle"/>
    <property type="evidence" value="ECO:0007669"/>
    <property type="project" value="UniProtKB-KW"/>
</dbReference>
<dbReference type="GO" id="GO:0003724">
    <property type="term" value="F:RNA helicase activity"/>
    <property type="evidence" value="ECO:0007669"/>
    <property type="project" value="UniProtKB-EC"/>
</dbReference>
<evidence type="ECO:0000256" key="10">
    <source>
        <dbReference type="ARBA" id="ARBA00022806"/>
    </source>
</evidence>
<dbReference type="Pfam" id="PF00567">
    <property type="entry name" value="TUDOR"/>
    <property type="match status" value="1"/>
</dbReference>
<dbReference type="PROSITE" id="PS50304">
    <property type="entry name" value="TUDOR"/>
    <property type="match status" value="1"/>
</dbReference>
<gene>
    <name evidence="20" type="ORF">BDFB_000929</name>
</gene>
<comment type="subcellular location">
    <subcellularLocation>
        <location evidence="1">Cytoplasm</location>
    </subcellularLocation>
</comment>
<dbReference type="Gene3D" id="1.20.120.1080">
    <property type="match status" value="1"/>
</dbReference>
<dbReference type="STRING" id="1661398.A0A482VIN9"/>
<evidence type="ECO:0000256" key="9">
    <source>
        <dbReference type="ARBA" id="ARBA00022801"/>
    </source>
</evidence>
<evidence type="ECO:0000313" key="20">
    <source>
        <dbReference type="EMBL" id="RZC32600.1"/>
    </source>
</evidence>
<evidence type="ECO:0000256" key="8">
    <source>
        <dbReference type="ARBA" id="ARBA00022782"/>
    </source>
</evidence>
<dbReference type="Proteomes" id="UP000292052">
    <property type="component" value="Unassembled WGS sequence"/>
</dbReference>
<keyword evidence="13" id="KW-0943">RNA-mediated gene silencing</keyword>
<dbReference type="PROSITE" id="PS51192">
    <property type="entry name" value="HELICASE_ATP_BIND_1"/>
    <property type="match status" value="1"/>
</dbReference>
<comment type="caution">
    <text evidence="20">The sequence shown here is derived from an EMBL/GenBank/DDBJ whole genome shotgun (WGS) entry which is preliminary data.</text>
</comment>
<dbReference type="GO" id="GO:0030154">
    <property type="term" value="P:cell differentiation"/>
    <property type="evidence" value="ECO:0007669"/>
    <property type="project" value="UniProtKB-KW"/>
</dbReference>
<dbReference type="Pfam" id="PF21010">
    <property type="entry name" value="HA2_C"/>
    <property type="match status" value="1"/>
</dbReference>
<evidence type="ECO:0000256" key="7">
    <source>
        <dbReference type="ARBA" id="ARBA00022741"/>
    </source>
</evidence>
<dbReference type="PANTHER" id="PTHR18934:SF113">
    <property type="entry name" value="ATP-DEPENDENT RNA HELICASE TDRD9"/>
    <property type="match status" value="1"/>
</dbReference>
<comment type="similarity">
    <text evidence="2">Belongs to the DEAD box helicase family. DEAH subfamily.</text>
</comment>
<feature type="domain" description="Helicase C-terminal" evidence="19">
    <location>
        <begin position="342"/>
        <end position="507"/>
    </location>
</feature>
<keyword evidence="9" id="KW-0378">Hydrolase</keyword>
<feature type="region of interest" description="Disordered" evidence="16">
    <location>
        <begin position="1"/>
        <end position="50"/>
    </location>
</feature>
<keyword evidence="8" id="KW-0221">Differentiation</keyword>
<dbReference type="PANTHER" id="PTHR18934">
    <property type="entry name" value="ATP-DEPENDENT RNA HELICASE"/>
    <property type="match status" value="1"/>
</dbReference>
<proteinExistence type="inferred from homology"/>
<evidence type="ECO:0000256" key="15">
    <source>
        <dbReference type="ARBA" id="ARBA00047984"/>
    </source>
</evidence>
<dbReference type="Gene3D" id="2.40.50.90">
    <property type="match status" value="1"/>
</dbReference>
<feature type="domain" description="Tudor" evidence="17">
    <location>
        <begin position="926"/>
        <end position="988"/>
    </location>
</feature>
<evidence type="ECO:0000256" key="5">
    <source>
        <dbReference type="ARBA" id="ARBA00022473"/>
    </source>
</evidence>
<keyword evidence="14" id="KW-0469">Meiosis</keyword>
<dbReference type="GO" id="GO:0016787">
    <property type="term" value="F:hydrolase activity"/>
    <property type="evidence" value="ECO:0007669"/>
    <property type="project" value="UniProtKB-KW"/>
</dbReference>
<dbReference type="PROSITE" id="PS51194">
    <property type="entry name" value="HELICASE_CTER"/>
    <property type="match status" value="1"/>
</dbReference>
<dbReference type="InterPro" id="IPR027417">
    <property type="entry name" value="P-loop_NTPase"/>
</dbReference>
<evidence type="ECO:0000256" key="1">
    <source>
        <dbReference type="ARBA" id="ARBA00004496"/>
    </source>
</evidence>
<dbReference type="SUPFAM" id="SSF63748">
    <property type="entry name" value="Tudor/PWWP/MBT"/>
    <property type="match status" value="1"/>
</dbReference>
<dbReference type="InterPro" id="IPR035437">
    <property type="entry name" value="SNase_OB-fold_sf"/>
</dbReference>
<keyword evidence="12" id="KW-0744">Spermatogenesis</keyword>
<evidence type="ECO:0000256" key="6">
    <source>
        <dbReference type="ARBA" id="ARBA00022490"/>
    </source>
</evidence>
<dbReference type="CDD" id="cd18791">
    <property type="entry name" value="SF2_C_RHA"/>
    <property type="match status" value="1"/>
</dbReference>
<evidence type="ECO:0000256" key="13">
    <source>
        <dbReference type="ARBA" id="ARBA00023158"/>
    </source>
</evidence>
<comment type="catalytic activity">
    <reaction evidence="15">
        <text>ATP + H2O = ADP + phosphate + H(+)</text>
        <dbReference type="Rhea" id="RHEA:13065"/>
        <dbReference type="ChEBI" id="CHEBI:15377"/>
        <dbReference type="ChEBI" id="CHEBI:15378"/>
        <dbReference type="ChEBI" id="CHEBI:30616"/>
        <dbReference type="ChEBI" id="CHEBI:43474"/>
        <dbReference type="ChEBI" id="CHEBI:456216"/>
        <dbReference type="EC" id="3.6.4.13"/>
    </reaction>
</comment>
<dbReference type="Pfam" id="PF00270">
    <property type="entry name" value="DEAD"/>
    <property type="match status" value="1"/>
</dbReference>
<evidence type="ECO:0000259" key="18">
    <source>
        <dbReference type="PROSITE" id="PS51192"/>
    </source>
</evidence>
<name>A0A482VIN9_ASBVE</name>
<reference evidence="20 21" key="1">
    <citation type="submission" date="2017-03" db="EMBL/GenBank/DDBJ databases">
        <title>Genome of the blue death feigning beetle - Asbolus verrucosus.</title>
        <authorList>
            <person name="Rider S.D."/>
        </authorList>
    </citation>
    <scope>NUCLEOTIDE SEQUENCE [LARGE SCALE GENOMIC DNA]</scope>
    <source>
        <strain evidence="20">Butters</strain>
        <tissue evidence="20">Head and leg muscle</tissue>
    </source>
</reference>
<dbReference type="OrthoDB" id="66977at2759"/>
<evidence type="ECO:0000256" key="2">
    <source>
        <dbReference type="ARBA" id="ARBA00008792"/>
    </source>
</evidence>
<dbReference type="EMBL" id="QDEB01095982">
    <property type="protein sequence ID" value="RZC32600.1"/>
    <property type="molecule type" value="Genomic_DNA"/>
</dbReference>
<dbReference type="Pfam" id="PF00271">
    <property type="entry name" value="Helicase_C"/>
    <property type="match status" value="1"/>
</dbReference>
<organism evidence="20 21">
    <name type="scientific">Asbolus verrucosus</name>
    <name type="common">Desert ironclad beetle</name>
    <dbReference type="NCBI Taxonomy" id="1661398"/>
    <lineage>
        <taxon>Eukaryota</taxon>
        <taxon>Metazoa</taxon>
        <taxon>Ecdysozoa</taxon>
        <taxon>Arthropoda</taxon>
        <taxon>Hexapoda</taxon>
        <taxon>Insecta</taxon>
        <taxon>Pterygota</taxon>
        <taxon>Neoptera</taxon>
        <taxon>Endopterygota</taxon>
        <taxon>Coleoptera</taxon>
        <taxon>Polyphaga</taxon>
        <taxon>Cucujiformia</taxon>
        <taxon>Tenebrionidae</taxon>
        <taxon>Pimeliinae</taxon>
        <taxon>Asbolus</taxon>
    </lineage>
</organism>
<accession>A0A482VIN9</accession>
<dbReference type="GO" id="GO:0007283">
    <property type="term" value="P:spermatogenesis"/>
    <property type="evidence" value="ECO:0007669"/>
    <property type="project" value="UniProtKB-KW"/>
</dbReference>
<keyword evidence="21" id="KW-1185">Reference proteome</keyword>
<dbReference type="GO" id="GO:0031047">
    <property type="term" value="P:regulatory ncRNA-mediated gene silencing"/>
    <property type="evidence" value="ECO:0007669"/>
    <property type="project" value="UniProtKB-KW"/>
</dbReference>
<dbReference type="Gene3D" id="2.30.30.140">
    <property type="match status" value="1"/>
</dbReference>
<keyword evidence="5" id="KW-0217">Developmental protein</keyword>
<keyword evidence="6" id="KW-0963">Cytoplasm</keyword>
<dbReference type="GO" id="GO:0003723">
    <property type="term" value="F:RNA binding"/>
    <property type="evidence" value="ECO:0007669"/>
    <property type="project" value="TreeGrafter"/>
</dbReference>
<evidence type="ECO:0000256" key="11">
    <source>
        <dbReference type="ARBA" id="ARBA00022840"/>
    </source>
</evidence>
<dbReference type="InterPro" id="IPR007502">
    <property type="entry name" value="Helicase-assoc_dom"/>
</dbReference>
<evidence type="ECO:0000256" key="14">
    <source>
        <dbReference type="ARBA" id="ARBA00023254"/>
    </source>
</evidence>
<sequence>MSDLLTDFLNDRLPPVETGGVVNGVTDFRESEEETEHSDSESPGQSDTEQQEYVTKELNNYLPESQVGILSDIVDGREESVLGSEVCELIGIPKVFDQYKFNTYYKKELPIDGFRDKILSLIHTNSVVVIHGPTGCGKTTQVPQYIVDQCKATSSPCNIIVTQPRRIAAINISQRVCEERGWAIGTVCGYQVGLDKNVGNDVILTFVTTEVLLQKLIVQKNLNKYTHIIIDEVHERNKSLDFLLLIVRKYLYTNSPSVKIILMSATMEAQEFAHYFRSFPRNNPQQYLLAPILHVNKESEYTTSIYYNEQFTNSMPAYNIDEPCITTEQYELCSKLICIFDNLDNRDLLTNEPVTGSVLVFLPGFYEIEEMNKFLLEKRKEKFIAKVEWEIIPLHSSLTSDHMFKAFQKPKKGVRKIILSTNIAESSVTVPDIMIVNEVTKFATLSLQWASHNNCTQRAGRVGRVANGRVYRLVPVEFYKNQMQPNTLPELQRAPLENVILYMKLLDLNDTPKNVLSLALSPPNLKDVESCIWHLKEIGALLQTSRGKKTSADGDITFLGKIMGSLPIDIHLSKLVILGHMFSCLDETVIIAAGCMTKNLFVNNFHDRFKCYRKKLLWSDGSSSDFMILLNLYNVWLKTKRENAFRSSNEEYAWCKTNFVNLKGLREWDILIREINGRLKKFNIEKSMGVAKVHLSPVEKPTVLKVIICGAFYPHYFVRSCDYGQVDAKEAVRVLNGRDPRNTVYLTNMKQNQPGYIYVRQIKKNMRADNNPNVQVGFDCQSSKVFIEFKNVKQPEQVTVDGRQYITTIPSSIAMDVYEAVRRRQLNVPFRLEILPDHKAWEFANSTEAKLKRQSSSADEIHCYSSISYSALPSLDMEYMTVIVTHMEDAGHFYCKNWNDETRILLNKIFVALNGPEVFLKPVEGKVKIGGKIYAAMFNEDGKFYRCKVLCISSEQSPYAQVQFIDYGNVQRVPLNRLYQLPTNEECHIGPIAFCCVLSEVQPCLVLNPKALWDERVNNIFRKKTENVLLNAKVYSVVDDVVHLELFPQNPGRNSVSFNQWLINEGFGQKCEESYMSKMDHQKRVQVLNSENPNNISDLLNSSKLMSYADFEAPEYSGAPEIIELKGPFSPLEMKVCGLVQASLGSTVHVEGDSVNAVMLDDNPEDSHARLLVAGQVFQSATSKNIKISQTTIMPSIPGFPMLMSLLFCPQMEPKPTADGCRIASILCGLGYREFNEKPNFPMHDISLVLDTELNGEIIGKINEMRFLMNGAIKTMNDIYDELVYPEELFSIQKRLKELLFDLLHMRQKSVDRINVKFANVWNKSLCDDLEILKVDMKDEEDDIWPLLWFVNLCNDKYARISINKNLEELQQIAKRLVPERQIVCELCNSHVLHHISDVRIHLYREEHKVKLAQYQNASKRKEKE</sequence>